<dbReference type="GO" id="GO:0003924">
    <property type="term" value="F:GTPase activity"/>
    <property type="evidence" value="ECO:0007669"/>
    <property type="project" value="TreeGrafter"/>
</dbReference>
<evidence type="ECO:0000256" key="2">
    <source>
        <dbReference type="ARBA" id="ARBA00022741"/>
    </source>
</evidence>
<name>A0A815JRP8_ADIRI</name>
<dbReference type="OrthoDB" id="422720at2759"/>
<dbReference type="PANTHER" id="PTHR32341">
    <property type="entry name" value="INTERFERON-INDUCIBLE GTPASE"/>
    <property type="match status" value="1"/>
</dbReference>
<keyword evidence="5" id="KW-0472">Membrane</keyword>
<evidence type="ECO:0000256" key="4">
    <source>
        <dbReference type="ARBA" id="ARBA00023134"/>
    </source>
</evidence>
<dbReference type="GO" id="GO:0005525">
    <property type="term" value="F:GTP binding"/>
    <property type="evidence" value="ECO:0007669"/>
    <property type="project" value="UniProtKB-KW"/>
</dbReference>
<dbReference type="GO" id="GO:0000045">
    <property type="term" value="P:autophagosome assembly"/>
    <property type="evidence" value="ECO:0007669"/>
    <property type="project" value="TreeGrafter"/>
</dbReference>
<feature type="transmembrane region" description="Helical" evidence="5">
    <location>
        <begin position="204"/>
        <end position="228"/>
    </location>
</feature>
<dbReference type="PROSITE" id="PS51716">
    <property type="entry name" value="G_IRG"/>
    <property type="match status" value="1"/>
</dbReference>
<evidence type="ECO:0000256" key="3">
    <source>
        <dbReference type="ARBA" id="ARBA00022801"/>
    </source>
</evidence>
<dbReference type="GO" id="GO:0045087">
    <property type="term" value="P:innate immune response"/>
    <property type="evidence" value="ECO:0007669"/>
    <property type="project" value="TreeGrafter"/>
</dbReference>
<comment type="caution">
    <text evidence="7">The sequence shown here is derived from an EMBL/GenBank/DDBJ whole genome shotgun (WGS) entry which is preliminary data.</text>
</comment>
<keyword evidence="3" id="KW-0378">Hydrolase</keyword>
<evidence type="ECO:0000259" key="6">
    <source>
        <dbReference type="PROSITE" id="PS51716"/>
    </source>
</evidence>
<dbReference type="PANTHER" id="PTHR32341:SF4">
    <property type="entry name" value="INTERFERON-GAMMA-INDUCIBLE GTPASE IFGGA3 PROTEIN-RELATED"/>
    <property type="match status" value="1"/>
</dbReference>
<dbReference type="InterPro" id="IPR027417">
    <property type="entry name" value="P-loop_NTPase"/>
</dbReference>
<dbReference type="InterPro" id="IPR007743">
    <property type="entry name" value="Immunity-related_GTPase-like"/>
</dbReference>
<reference evidence="7" key="1">
    <citation type="submission" date="2021-02" db="EMBL/GenBank/DDBJ databases">
        <authorList>
            <person name="Nowell W R."/>
        </authorList>
    </citation>
    <scope>NUCLEOTIDE SEQUENCE</scope>
</reference>
<proteinExistence type="inferred from homology"/>
<dbReference type="InterPro" id="IPR051515">
    <property type="entry name" value="IRG"/>
</dbReference>
<evidence type="ECO:0000256" key="5">
    <source>
        <dbReference type="SAM" id="Phobius"/>
    </source>
</evidence>
<dbReference type="EMBL" id="CAJNOJ010000302">
    <property type="protein sequence ID" value="CAF1383596.1"/>
    <property type="molecule type" value="Genomic_DNA"/>
</dbReference>
<gene>
    <name evidence="7" type="ORF">EDS130_LOCUS35071</name>
</gene>
<dbReference type="SUPFAM" id="SSF52540">
    <property type="entry name" value="P-loop containing nucleoside triphosphate hydrolases"/>
    <property type="match status" value="1"/>
</dbReference>
<dbReference type="InterPro" id="IPR030385">
    <property type="entry name" value="G_IRG_dom"/>
</dbReference>
<feature type="domain" description="IRG-type G" evidence="6">
    <location>
        <begin position="17"/>
        <end position="172"/>
    </location>
</feature>
<dbReference type="Pfam" id="PF05049">
    <property type="entry name" value="IIGP"/>
    <property type="match status" value="2"/>
</dbReference>
<dbReference type="Gene3D" id="3.40.50.300">
    <property type="entry name" value="P-loop containing nucleotide triphosphate hydrolases"/>
    <property type="match status" value="1"/>
</dbReference>
<keyword evidence="5" id="KW-1133">Transmembrane helix</keyword>
<dbReference type="GO" id="GO:0035458">
    <property type="term" value="P:cellular response to interferon-beta"/>
    <property type="evidence" value="ECO:0007669"/>
    <property type="project" value="TreeGrafter"/>
</dbReference>
<dbReference type="GO" id="GO:0005789">
    <property type="term" value="C:endoplasmic reticulum membrane"/>
    <property type="evidence" value="ECO:0007669"/>
    <property type="project" value="TreeGrafter"/>
</dbReference>
<protein>
    <recommendedName>
        <fullName evidence="6">IRG-type G domain-containing protein</fullName>
    </recommendedName>
</protein>
<dbReference type="Proteomes" id="UP000663852">
    <property type="component" value="Unassembled WGS sequence"/>
</dbReference>
<evidence type="ECO:0000256" key="1">
    <source>
        <dbReference type="ARBA" id="ARBA00005429"/>
    </source>
</evidence>
<keyword evidence="4" id="KW-0342">GTP-binding</keyword>
<accession>A0A815JRP8</accession>
<evidence type="ECO:0000313" key="8">
    <source>
        <dbReference type="Proteomes" id="UP000663852"/>
    </source>
</evidence>
<comment type="similarity">
    <text evidence="1">Belongs to the TRAFAC class dynamin-like GTPase superfamily. IRG family.</text>
</comment>
<keyword evidence="2" id="KW-0547">Nucleotide-binding</keyword>
<keyword evidence="5" id="KW-0812">Transmembrane</keyword>
<organism evidence="7 8">
    <name type="scientific">Adineta ricciae</name>
    <name type="common">Rotifer</name>
    <dbReference type="NCBI Taxonomy" id="249248"/>
    <lineage>
        <taxon>Eukaryota</taxon>
        <taxon>Metazoa</taxon>
        <taxon>Spiralia</taxon>
        <taxon>Gnathifera</taxon>
        <taxon>Rotifera</taxon>
        <taxon>Eurotatoria</taxon>
        <taxon>Bdelloidea</taxon>
        <taxon>Adinetida</taxon>
        <taxon>Adinetidae</taxon>
        <taxon>Adineta</taxon>
    </lineage>
</organism>
<sequence length="310" mass="35208">MHTQSTTNLNKPCIDNMPVKIAITGTSGSGKSMLINTLRGLSPNDVGAAAIGPTETTMEIQRYSHPKKKNLKFYDLTGVGTPNFPKENYLKLVNYQKYDFFIIVSIDEDLVNEKRDHPETFNEEKILQKIKQECLKYIKRVDSTAKVFVISGLLENTRRFDYALMERTLIESFPIYKRQAMIMSMTMTNKEGIKAKVEALRSRVWMIGLLSAGVCTIPVPVFGLSLLIDYILISDTIAEYRDHLGLDDVSLQKLARRQNLSLDESYAKLTGKWMFGLLKNSVKQILFDFSKERTTKTIIEESAQFIPVVG</sequence>
<evidence type="ECO:0000313" key="7">
    <source>
        <dbReference type="EMBL" id="CAF1383596.1"/>
    </source>
</evidence>
<dbReference type="AlphaFoldDB" id="A0A815JRP8"/>